<evidence type="ECO:0000256" key="7">
    <source>
        <dbReference type="ARBA" id="ARBA00023242"/>
    </source>
</evidence>
<comment type="similarity">
    <text evidence="2">Belongs to the bZIP family. C/EBP subfamily.</text>
</comment>
<proteinExistence type="inferred from homology"/>
<evidence type="ECO:0000256" key="3">
    <source>
        <dbReference type="ARBA" id="ARBA00023015"/>
    </source>
</evidence>
<evidence type="ECO:0000313" key="11">
    <source>
        <dbReference type="Proteomes" id="UP000694388"/>
    </source>
</evidence>
<keyword evidence="3" id="KW-0805">Transcription regulation</keyword>
<dbReference type="PANTHER" id="PTHR23334:SF20">
    <property type="entry name" value="BASIC LEUCINE ZIPPER 24"/>
    <property type="match status" value="1"/>
</dbReference>
<keyword evidence="6" id="KW-0804">Transcription</keyword>
<dbReference type="SMART" id="SM00338">
    <property type="entry name" value="BRLZ"/>
    <property type="match status" value="1"/>
</dbReference>
<dbReference type="GeneTree" id="ENSGT00940000162137"/>
<dbReference type="Ensembl" id="ENSEBUT00000006927.1">
    <property type="protein sequence ID" value="ENSEBUP00000006471.1"/>
    <property type="gene ID" value="ENSEBUG00000004280.1"/>
</dbReference>
<evidence type="ECO:0000313" key="10">
    <source>
        <dbReference type="Ensembl" id="ENSEBUP00000006471.1"/>
    </source>
</evidence>
<evidence type="ECO:0000256" key="8">
    <source>
        <dbReference type="SAM" id="MobiDB-lite"/>
    </source>
</evidence>
<dbReference type="PROSITE" id="PS50217">
    <property type="entry name" value="BZIP"/>
    <property type="match status" value="1"/>
</dbReference>
<dbReference type="Gene3D" id="1.20.5.170">
    <property type="match status" value="1"/>
</dbReference>
<sequence>MEGSGNLYQVERRPHGKVQQHLGAVPLHDLYENESSIDFSSYLESGGPGASGGPGPHLEAAELFDDLFYKHERGAELHPGYSAPPPGVRPAVKREPHEHQPGFMPGSQSSFGVPPYFFSGPEARPSQGPPPTTLHIPPMYPTRSPVGNAGKTSLGNGSRSRTRKEMDKSSNEYRARRERNNIAVRKSRDKAKRRSLETQQRVLELTTENERLLQRIDVLGRELSTLRHLLKGLPESVLAKATGELCIGPTSRPR</sequence>
<dbReference type="AlphaFoldDB" id="A0A8C4NGF1"/>
<keyword evidence="5" id="KW-0010">Activator</keyword>
<dbReference type="GO" id="GO:0000978">
    <property type="term" value="F:RNA polymerase II cis-regulatory region sequence-specific DNA binding"/>
    <property type="evidence" value="ECO:0007669"/>
    <property type="project" value="TreeGrafter"/>
</dbReference>
<dbReference type="SUPFAM" id="SSF57959">
    <property type="entry name" value="Leucine zipper domain"/>
    <property type="match status" value="1"/>
</dbReference>
<dbReference type="CDD" id="cd14712">
    <property type="entry name" value="bZIP_CEBPB"/>
    <property type="match status" value="1"/>
</dbReference>
<dbReference type="Proteomes" id="UP000694388">
    <property type="component" value="Unplaced"/>
</dbReference>
<feature type="compositionally biased region" description="Polar residues" evidence="8">
    <location>
        <begin position="150"/>
        <end position="159"/>
    </location>
</feature>
<evidence type="ECO:0000256" key="2">
    <source>
        <dbReference type="ARBA" id="ARBA00006951"/>
    </source>
</evidence>
<evidence type="ECO:0000256" key="6">
    <source>
        <dbReference type="ARBA" id="ARBA00023163"/>
    </source>
</evidence>
<dbReference type="FunFam" id="1.20.5.170:FF:000028">
    <property type="entry name" value="CCAAT/enhancer-binding protein beta"/>
    <property type="match status" value="1"/>
</dbReference>
<name>A0A8C4NGF1_EPTBU</name>
<reference evidence="10" key="2">
    <citation type="submission" date="2025-09" db="UniProtKB">
        <authorList>
            <consortium name="Ensembl"/>
        </authorList>
    </citation>
    <scope>IDENTIFICATION</scope>
</reference>
<dbReference type="InterPro" id="IPR031106">
    <property type="entry name" value="C/EBP"/>
</dbReference>
<feature type="compositionally biased region" description="Basic and acidic residues" evidence="8">
    <location>
        <begin position="163"/>
        <end position="180"/>
    </location>
</feature>
<dbReference type="InterPro" id="IPR004827">
    <property type="entry name" value="bZIP"/>
</dbReference>
<comment type="subcellular location">
    <subcellularLocation>
        <location evidence="1">Nucleus</location>
    </subcellularLocation>
</comment>
<dbReference type="GO" id="GO:0000981">
    <property type="term" value="F:DNA-binding transcription factor activity, RNA polymerase II-specific"/>
    <property type="evidence" value="ECO:0007669"/>
    <property type="project" value="TreeGrafter"/>
</dbReference>
<evidence type="ECO:0000256" key="5">
    <source>
        <dbReference type="ARBA" id="ARBA00023159"/>
    </source>
</evidence>
<evidence type="ECO:0000256" key="1">
    <source>
        <dbReference type="ARBA" id="ARBA00004123"/>
    </source>
</evidence>
<protein>
    <submittedName>
        <fullName evidence="10">CCAAT enhancer binding protein beta</fullName>
    </submittedName>
</protein>
<organism evidence="10 11">
    <name type="scientific">Eptatretus burgeri</name>
    <name type="common">Inshore hagfish</name>
    <dbReference type="NCBI Taxonomy" id="7764"/>
    <lineage>
        <taxon>Eukaryota</taxon>
        <taxon>Metazoa</taxon>
        <taxon>Chordata</taxon>
        <taxon>Craniata</taxon>
        <taxon>Vertebrata</taxon>
        <taxon>Cyclostomata</taxon>
        <taxon>Myxini</taxon>
        <taxon>Myxiniformes</taxon>
        <taxon>Myxinidae</taxon>
        <taxon>Eptatretinae</taxon>
        <taxon>Eptatretus</taxon>
    </lineage>
</organism>
<evidence type="ECO:0000256" key="4">
    <source>
        <dbReference type="ARBA" id="ARBA00023125"/>
    </source>
</evidence>
<dbReference type="GO" id="GO:0006351">
    <property type="term" value="P:DNA-templated transcription"/>
    <property type="evidence" value="ECO:0007669"/>
    <property type="project" value="InterPro"/>
</dbReference>
<feature type="region of interest" description="Disordered" evidence="8">
    <location>
        <begin position="142"/>
        <end position="195"/>
    </location>
</feature>
<dbReference type="GO" id="GO:0005634">
    <property type="term" value="C:nucleus"/>
    <property type="evidence" value="ECO:0007669"/>
    <property type="project" value="UniProtKB-SubCell"/>
</dbReference>
<reference evidence="10" key="1">
    <citation type="submission" date="2025-08" db="UniProtKB">
        <authorList>
            <consortium name="Ensembl"/>
        </authorList>
    </citation>
    <scope>IDENTIFICATION</scope>
</reference>
<accession>A0A8C4NGF1</accession>
<keyword evidence="7" id="KW-0539">Nucleus</keyword>
<feature type="region of interest" description="Disordered" evidence="8">
    <location>
        <begin position="78"/>
        <end position="98"/>
    </location>
</feature>
<evidence type="ECO:0000259" key="9">
    <source>
        <dbReference type="PROSITE" id="PS50217"/>
    </source>
</evidence>
<feature type="domain" description="BZIP" evidence="9">
    <location>
        <begin position="170"/>
        <end position="233"/>
    </location>
</feature>
<dbReference type="Pfam" id="PF07716">
    <property type="entry name" value="bZIP_2"/>
    <property type="match status" value="1"/>
</dbReference>
<dbReference type="PANTHER" id="PTHR23334">
    <property type="entry name" value="CCAAT/ENHANCER BINDING PROTEIN"/>
    <property type="match status" value="1"/>
</dbReference>
<keyword evidence="11" id="KW-1185">Reference proteome</keyword>
<keyword evidence="4" id="KW-0238">DNA-binding</keyword>
<dbReference type="InterPro" id="IPR046347">
    <property type="entry name" value="bZIP_sf"/>
</dbReference>